<dbReference type="EMBL" id="KN446244">
    <property type="protein sequence ID" value="KHG28748.1"/>
    <property type="molecule type" value="Genomic_DNA"/>
</dbReference>
<gene>
    <name evidence="1" type="ORF">F383_34982</name>
</gene>
<keyword evidence="2" id="KW-1185">Reference proteome</keyword>
<protein>
    <submittedName>
        <fullName evidence="1">Uncharacterized protein</fullName>
    </submittedName>
</protein>
<dbReference type="AlphaFoldDB" id="A0A0B0PQK7"/>
<organism evidence="1 2">
    <name type="scientific">Gossypium arboreum</name>
    <name type="common">Tree cotton</name>
    <name type="synonym">Gossypium nanking</name>
    <dbReference type="NCBI Taxonomy" id="29729"/>
    <lineage>
        <taxon>Eukaryota</taxon>
        <taxon>Viridiplantae</taxon>
        <taxon>Streptophyta</taxon>
        <taxon>Embryophyta</taxon>
        <taxon>Tracheophyta</taxon>
        <taxon>Spermatophyta</taxon>
        <taxon>Magnoliopsida</taxon>
        <taxon>eudicotyledons</taxon>
        <taxon>Gunneridae</taxon>
        <taxon>Pentapetalae</taxon>
        <taxon>rosids</taxon>
        <taxon>malvids</taxon>
        <taxon>Malvales</taxon>
        <taxon>Malvaceae</taxon>
        <taxon>Malvoideae</taxon>
        <taxon>Gossypium</taxon>
    </lineage>
</organism>
<dbReference type="Proteomes" id="UP000032142">
    <property type="component" value="Unassembled WGS sequence"/>
</dbReference>
<evidence type="ECO:0000313" key="1">
    <source>
        <dbReference type="EMBL" id="KHG28748.1"/>
    </source>
</evidence>
<evidence type="ECO:0000313" key="2">
    <source>
        <dbReference type="Proteomes" id="UP000032142"/>
    </source>
</evidence>
<proteinExistence type="predicted"/>
<reference evidence="2" key="1">
    <citation type="submission" date="2014-09" db="EMBL/GenBank/DDBJ databases">
        <authorList>
            <person name="Mudge J."/>
            <person name="Ramaraj T."/>
            <person name="Lindquist I.E."/>
            <person name="Bharti A.K."/>
            <person name="Sundararajan A."/>
            <person name="Cameron C.T."/>
            <person name="Woodward J.E."/>
            <person name="May G.D."/>
            <person name="Brubaker C."/>
            <person name="Broadhvest J."/>
            <person name="Wilkins T.A."/>
        </authorList>
    </citation>
    <scope>NUCLEOTIDE SEQUENCE</scope>
    <source>
        <strain evidence="2">cv. AKA8401</strain>
    </source>
</reference>
<name>A0A0B0PQK7_GOSAR</name>
<accession>A0A0B0PQK7</accession>
<sequence length="33" mass="3775">MPLSHTGSYTTHISIPTSQIWSYTRTHIENPMS</sequence>